<protein>
    <submittedName>
        <fullName evidence="9">Putative ABC transport system permease protein</fullName>
    </submittedName>
</protein>
<evidence type="ECO:0000256" key="2">
    <source>
        <dbReference type="ARBA" id="ARBA00022475"/>
    </source>
</evidence>
<organism evidence="9 10">
    <name type="scientific">Natronobacterium gregoryi</name>
    <dbReference type="NCBI Taxonomy" id="44930"/>
    <lineage>
        <taxon>Archaea</taxon>
        <taxon>Methanobacteriati</taxon>
        <taxon>Methanobacteriota</taxon>
        <taxon>Stenosarchaea group</taxon>
        <taxon>Halobacteria</taxon>
        <taxon>Halobacteriales</taxon>
        <taxon>Natrialbaceae</taxon>
        <taxon>Natronobacterium</taxon>
    </lineage>
</organism>
<feature type="domain" description="ABC3 transporter permease C-terminal" evidence="7">
    <location>
        <begin position="286"/>
        <end position="401"/>
    </location>
</feature>
<evidence type="ECO:0000259" key="8">
    <source>
        <dbReference type="Pfam" id="PF12704"/>
    </source>
</evidence>
<dbReference type="GO" id="GO:0005886">
    <property type="term" value="C:plasma membrane"/>
    <property type="evidence" value="ECO:0007669"/>
    <property type="project" value="UniProtKB-SubCell"/>
</dbReference>
<accession>A0A1I3SNJ0</accession>
<evidence type="ECO:0000313" key="10">
    <source>
        <dbReference type="Proteomes" id="UP000182829"/>
    </source>
</evidence>
<feature type="transmembrane region" description="Helical" evidence="6">
    <location>
        <begin position="375"/>
        <end position="397"/>
    </location>
</feature>
<evidence type="ECO:0000313" key="9">
    <source>
        <dbReference type="EMBL" id="SFJ58967.1"/>
    </source>
</evidence>
<dbReference type="RefSeq" id="WP_005579818.1">
    <property type="nucleotide sequence ID" value="NZ_FORO01000043.1"/>
</dbReference>
<dbReference type="InterPro" id="IPR051125">
    <property type="entry name" value="ABC-4/HrtB_transporter"/>
</dbReference>
<keyword evidence="2" id="KW-1003">Cell membrane</keyword>
<dbReference type="PANTHER" id="PTHR43738:SF3">
    <property type="entry name" value="ABC TRANSPORTER PERMEASE"/>
    <property type="match status" value="1"/>
</dbReference>
<dbReference type="OrthoDB" id="163559at2157"/>
<evidence type="ECO:0000256" key="4">
    <source>
        <dbReference type="ARBA" id="ARBA00022989"/>
    </source>
</evidence>
<feature type="transmembrane region" description="Helical" evidence="6">
    <location>
        <begin position="278"/>
        <end position="303"/>
    </location>
</feature>
<evidence type="ECO:0000256" key="3">
    <source>
        <dbReference type="ARBA" id="ARBA00022692"/>
    </source>
</evidence>
<reference evidence="9 10" key="1">
    <citation type="submission" date="2016-10" db="EMBL/GenBank/DDBJ databases">
        <authorList>
            <person name="de Groot N.N."/>
        </authorList>
    </citation>
    <scope>NUCLEOTIDE SEQUENCE [LARGE SCALE GENOMIC DNA]</scope>
    <source>
        <strain evidence="9 10">SP2</strain>
    </source>
</reference>
<keyword evidence="3 6" id="KW-0812">Transmembrane</keyword>
<evidence type="ECO:0000256" key="5">
    <source>
        <dbReference type="ARBA" id="ARBA00023136"/>
    </source>
</evidence>
<dbReference type="Pfam" id="PF12704">
    <property type="entry name" value="MacB_PCD"/>
    <property type="match status" value="1"/>
</dbReference>
<keyword evidence="5 6" id="KW-0472">Membrane</keyword>
<sequence length="410" mass="42442">MTLGVLVRTRAVVGVAAAQLRRSPGRTALAVFAVALAVLAVTLLAGLGVGVVETGEDGLDNADRDIWISSEPIDPAATGTENPIVGAHATSAELAGRDDVTAASPIGLQDVYVGTDPDALERRPAVGVQQTHDGFDFQDGEGFETPDEVYETDGLHNQPTTDEIVLDPRVAENLDAAVGDTLYVGTSRQTAPEYEFTVAGISDYYSQYLGSETVTMPLVDLQAVAGTAGTDRATFLTADVADDADRETVAADLDASYPEYDVRSSDEQVAAMIGDQPLVVASGATLVGLAVLGGVVLTVNLFALVAAQQREQLAALRALGLSRWFLAGTIGAQGLVIGLLGGLAGLAATPVLATGLNRIGTEVVSFDDLVRTPSGVYVVGLAVALVVGTLVALLAGWRASRYARISHLEE</sequence>
<dbReference type="EMBL" id="FORO01000043">
    <property type="protein sequence ID" value="SFJ58967.1"/>
    <property type="molecule type" value="Genomic_DNA"/>
</dbReference>
<dbReference type="PANTHER" id="PTHR43738">
    <property type="entry name" value="ABC TRANSPORTER, MEMBRANE PROTEIN"/>
    <property type="match status" value="1"/>
</dbReference>
<gene>
    <name evidence="9" type="ORF">SAMN05443661_14318</name>
</gene>
<feature type="transmembrane region" description="Helical" evidence="6">
    <location>
        <begin position="29"/>
        <end position="52"/>
    </location>
</feature>
<dbReference type="Proteomes" id="UP000182829">
    <property type="component" value="Unassembled WGS sequence"/>
</dbReference>
<evidence type="ECO:0000259" key="7">
    <source>
        <dbReference type="Pfam" id="PF02687"/>
    </source>
</evidence>
<keyword evidence="4 6" id="KW-1133">Transmembrane helix</keyword>
<comment type="subcellular location">
    <subcellularLocation>
        <location evidence="1">Cell membrane</location>
        <topology evidence="1">Multi-pass membrane protein</topology>
    </subcellularLocation>
</comment>
<feature type="transmembrane region" description="Helical" evidence="6">
    <location>
        <begin position="324"/>
        <end position="348"/>
    </location>
</feature>
<evidence type="ECO:0000256" key="6">
    <source>
        <dbReference type="SAM" id="Phobius"/>
    </source>
</evidence>
<dbReference type="InterPro" id="IPR025857">
    <property type="entry name" value="MacB_PCD"/>
</dbReference>
<dbReference type="InterPro" id="IPR003838">
    <property type="entry name" value="ABC3_permease_C"/>
</dbReference>
<dbReference type="Pfam" id="PF02687">
    <property type="entry name" value="FtsX"/>
    <property type="match status" value="1"/>
</dbReference>
<dbReference type="OMA" id="VQETHDG"/>
<proteinExistence type="predicted"/>
<dbReference type="AlphaFoldDB" id="A0A1I3SNJ0"/>
<evidence type="ECO:0000256" key="1">
    <source>
        <dbReference type="ARBA" id="ARBA00004651"/>
    </source>
</evidence>
<feature type="domain" description="MacB-like periplasmic core" evidence="8">
    <location>
        <begin position="27"/>
        <end position="255"/>
    </location>
</feature>
<name>A0A1I3SNJ0_9EURY</name>
<dbReference type="GeneID" id="14206561"/>